<protein>
    <submittedName>
        <fullName evidence="2">Uncharacterized protein</fullName>
    </submittedName>
</protein>
<dbReference type="Proteomes" id="UP001150238">
    <property type="component" value="Unassembled WGS sequence"/>
</dbReference>
<accession>A0A9W9AP87</accession>
<reference evidence="2" key="2">
    <citation type="journal article" date="2023" name="Proc. Natl. Acad. Sci. U.S.A.">
        <title>A global phylogenomic analysis of the shiitake genus Lentinula.</title>
        <authorList>
            <person name="Sierra-Patev S."/>
            <person name="Min B."/>
            <person name="Naranjo-Ortiz M."/>
            <person name="Looney B."/>
            <person name="Konkel Z."/>
            <person name="Slot J.C."/>
            <person name="Sakamoto Y."/>
            <person name="Steenwyk J.L."/>
            <person name="Rokas A."/>
            <person name="Carro J."/>
            <person name="Camarero S."/>
            <person name="Ferreira P."/>
            <person name="Molpeceres G."/>
            <person name="Ruiz-Duenas F.J."/>
            <person name="Serrano A."/>
            <person name="Henrissat B."/>
            <person name="Drula E."/>
            <person name="Hughes K.W."/>
            <person name="Mata J.L."/>
            <person name="Ishikawa N.K."/>
            <person name="Vargas-Isla R."/>
            <person name="Ushijima S."/>
            <person name="Smith C.A."/>
            <person name="Donoghue J."/>
            <person name="Ahrendt S."/>
            <person name="Andreopoulos W."/>
            <person name="He G."/>
            <person name="LaButti K."/>
            <person name="Lipzen A."/>
            <person name="Ng V."/>
            <person name="Riley R."/>
            <person name="Sandor L."/>
            <person name="Barry K."/>
            <person name="Martinez A.T."/>
            <person name="Xiao Y."/>
            <person name="Gibbons J.G."/>
            <person name="Terashima K."/>
            <person name="Grigoriev I.V."/>
            <person name="Hibbett D."/>
        </authorList>
    </citation>
    <scope>NUCLEOTIDE SEQUENCE</scope>
    <source>
        <strain evidence="2">Sp2 HRB7682 ss15</strain>
    </source>
</reference>
<evidence type="ECO:0000313" key="2">
    <source>
        <dbReference type="EMBL" id="KAJ4486613.1"/>
    </source>
</evidence>
<feature type="compositionally biased region" description="Basic residues" evidence="1">
    <location>
        <begin position="79"/>
        <end position="90"/>
    </location>
</feature>
<feature type="region of interest" description="Disordered" evidence="1">
    <location>
        <begin position="79"/>
        <end position="105"/>
    </location>
</feature>
<gene>
    <name evidence="2" type="ORF">C8J55DRAFT_487590</name>
</gene>
<dbReference type="EMBL" id="JANVFS010000010">
    <property type="protein sequence ID" value="KAJ4486613.1"/>
    <property type="molecule type" value="Genomic_DNA"/>
</dbReference>
<evidence type="ECO:0000313" key="3">
    <source>
        <dbReference type="Proteomes" id="UP001150238"/>
    </source>
</evidence>
<organism evidence="2 3">
    <name type="scientific">Lentinula lateritia</name>
    <dbReference type="NCBI Taxonomy" id="40482"/>
    <lineage>
        <taxon>Eukaryota</taxon>
        <taxon>Fungi</taxon>
        <taxon>Dikarya</taxon>
        <taxon>Basidiomycota</taxon>
        <taxon>Agaricomycotina</taxon>
        <taxon>Agaricomycetes</taxon>
        <taxon>Agaricomycetidae</taxon>
        <taxon>Agaricales</taxon>
        <taxon>Marasmiineae</taxon>
        <taxon>Omphalotaceae</taxon>
        <taxon>Lentinula</taxon>
    </lineage>
</organism>
<evidence type="ECO:0000256" key="1">
    <source>
        <dbReference type="SAM" id="MobiDB-lite"/>
    </source>
</evidence>
<name>A0A9W9AP87_9AGAR</name>
<sequence>MEADSLTSCTLGYCRRRPRLFCYLYTGERDWIVPCEPEFLAFSERRSKEGKRFEKPSSQNLGEWISSAVTRWTVMVHRPSRGRGKKRKWSPGHGPGFDSHSLNQASSKGADSRLILQHSSHSTKKKLLMRPPTKPLPPDLVSDISTSTSKLDLLFGVLELLTWGLQTFSSHCARIDQGFIYERNNRSGPDCN</sequence>
<dbReference type="AlphaFoldDB" id="A0A9W9AP87"/>
<reference evidence="2" key="1">
    <citation type="submission" date="2022-08" db="EMBL/GenBank/DDBJ databases">
        <authorList>
            <consortium name="DOE Joint Genome Institute"/>
            <person name="Min B."/>
            <person name="Riley R."/>
            <person name="Sierra-Patev S."/>
            <person name="Naranjo-Ortiz M."/>
            <person name="Looney B."/>
            <person name="Konkel Z."/>
            <person name="Slot J.C."/>
            <person name="Sakamoto Y."/>
            <person name="Steenwyk J.L."/>
            <person name="Rokas A."/>
            <person name="Carro J."/>
            <person name="Camarero S."/>
            <person name="Ferreira P."/>
            <person name="Molpeceres G."/>
            <person name="Ruiz-Duenas F.J."/>
            <person name="Serrano A."/>
            <person name="Henrissat B."/>
            <person name="Drula E."/>
            <person name="Hughes K.W."/>
            <person name="Mata J.L."/>
            <person name="Ishikawa N.K."/>
            <person name="Vargas-Isla R."/>
            <person name="Ushijima S."/>
            <person name="Smith C.A."/>
            <person name="Ahrendt S."/>
            <person name="Andreopoulos W."/>
            <person name="He G."/>
            <person name="Labutti K."/>
            <person name="Lipzen A."/>
            <person name="Ng V."/>
            <person name="Sandor L."/>
            <person name="Barry K."/>
            <person name="Martinez A.T."/>
            <person name="Xiao Y."/>
            <person name="Gibbons J.G."/>
            <person name="Terashima K."/>
            <person name="Hibbett D.S."/>
            <person name="Grigoriev I.V."/>
        </authorList>
    </citation>
    <scope>NUCLEOTIDE SEQUENCE</scope>
    <source>
        <strain evidence="2">Sp2 HRB7682 ss15</strain>
    </source>
</reference>
<proteinExistence type="predicted"/>
<comment type="caution">
    <text evidence="2">The sequence shown here is derived from an EMBL/GenBank/DDBJ whole genome shotgun (WGS) entry which is preliminary data.</text>
</comment>